<dbReference type="RefSeq" id="WP_184394682.1">
    <property type="nucleotide sequence ID" value="NZ_BAAAJD010000021.1"/>
</dbReference>
<feature type="region of interest" description="Disordered" evidence="1">
    <location>
        <begin position="1"/>
        <end position="53"/>
    </location>
</feature>
<sequence>MSDQWPPPQRPGGYDPPPGYQTGAQRPFPPGPGHGPQQPAPQQPPYVPPYRATSPEIEAGQGSVIGALVVSLVTLILCGLLTNIVGLVFAVIAMSEKYDVERFRRFTKYAWVSNWIHIGLVGLGIVAFVLLFLFAIFASA</sequence>
<organism evidence="3 4">
    <name type="scientific">Nocardiopsis composta</name>
    <dbReference type="NCBI Taxonomy" id="157465"/>
    <lineage>
        <taxon>Bacteria</taxon>
        <taxon>Bacillati</taxon>
        <taxon>Actinomycetota</taxon>
        <taxon>Actinomycetes</taxon>
        <taxon>Streptosporangiales</taxon>
        <taxon>Nocardiopsidaceae</taxon>
        <taxon>Nocardiopsis</taxon>
    </lineage>
</organism>
<evidence type="ECO:0000313" key="3">
    <source>
        <dbReference type="EMBL" id="MBB5434226.1"/>
    </source>
</evidence>
<gene>
    <name evidence="3" type="ORF">HDA36_004310</name>
</gene>
<keyword evidence="2" id="KW-0472">Membrane</keyword>
<evidence type="ECO:0000256" key="1">
    <source>
        <dbReference type="SAM" id="MobiDB-lite"/>
    </source>
</evidence>
<protein>
    <recommendedName>
        <fullName evidence="5">DUF4190 domain-containing protein</fullName>
    </recommendedName>
</protein>
<evidence type="ECO:0000313" key="4">
    <source>
        <dbReference type="Proteomes" id="UP000572635"/>
    </source>
</evidence>
<comment type="caution">
    <text evidence="3">The sequence shown here is derived from an EMBL/GenBank/DDBJ whole genome shotgun (WGS) entry which is preliminary data.</text>
</comment>
<keyword evidence="2" id="KW-1133">Transmembrane helix</keyword>
<keyword evidence="2" id="KW-0812">Transmembrane</keyword>
<accession>A0A7W8QRD2</accession>
<feature type="transmembrane region" description="Helical" evidence="2">
    <location>
        <begin position="115"/>
        <end position="138"/>
    </location>
</feature>
<evidence type="ECO:0000256" key="2">
    <source>
        <dbReference type="SAM" id="Phobius"/>
    </source>
</evidence>
<evidence type="ECO:0008006" key="5">
    <source>
        <dbReference type="Google" id="ProtNLM"/>
    </source>
</evidence>
<dbReference type="AlphaFoldDB" id="A0A7W8QRD2"/>
<reference evidence="3 4" key="1">
    <citation type="submission" date="2020-08" db="EMBL/GenBank/DDBJ databases">
        <title>Sequencing the genomes of 1000 actinobacteria strains.</title>
        <authorList>
            <person name="Klenk H.-P."/>
        </authorList>
    </citation>
    <scope>NUCLEOTIDE SEQUENCE [LARGE SCALE GENOMIC DNA]</scope>
    <source>
        <strain evidence="3 4">DSM 44551</strain>
    </source>
</reference>
<keyword evidence="4" id="KW-1185">Reference proteome</keyword>
<name>A0A7W8QRD2_9ACTN</name>
<proteinExistence type="predicted"/>
<feature type="transmembrane region" description="Helical" evidence="2">
    <location>
        <begin position="64"/>
        <end position="94"/>
    </location>
</feature>
<feature type="compositionally biased region" description="Pro residues" evidence="1">
    <location>
        <begin position="1"/>
        <end position="19"/>
    </location>
</feature>
<dbReference type="EMBL" id="JACHDB010000001">
    <property type="protein sequence ID" value="MBB5434226.1"/>
    <property type="molecule type" value="Genomic_DNA"/>
</dbReference>
<dbReference type="Proteomes" id="UP000572635">
    <property type="component" value="Unassembled WGS sequence"/>
</dbReference>
<feature type="compositionally biased region" description="Pro residues" evidence="1">
    <location>
        <begin position="27"/>
        <end position="48"/>
    </location>
</feature>